<accession>A0A1H7QJL2</accession>
<dbReference type="Proteomes" id="UP000198548">
    <property type="component" value="Unassembled WGS sequence"/>
</dbReference>
<evidence type="ECO:0000256" key="6">
    <source>
        <dbReference type="PIRSR" id="PIRSR000097-3"/>
    </source>
</evidence>
<evidence type="ECO:0000313" key="8">
    <source>
        <dbReference type="EMBL" id="GEK88454.1"/>
    </source>
</evidence>
<dbReference type="InterPro" id="IPR036812">
    <property type="entry name" value="NAD(P)_OxRdtase_dom_sf"/>
</dbReference>
<dbReference type="Gene3D" id="3.20.20.100">
    <property type="entry name" value="NADP-dependent oxidoreductase domain"/>
    <property type="match status" value="1"/>
</dbReference>
<dbReference type="STRING" id="426703.SAMN04488100_10217"/>
<dbReference type="SUPFAM" id="SSF51430">
    <property type="entry name" value="NAD(P)-linked oxidoreductase"/>
    <property type="match status" value="1"/>
</dbReference>
<dbReference type="EMBL" id="FOBL01000002">
    <property type="protein sequence ID" value="SEL47794.1"/>
    <property type="molecule type" value="Genomic_DNA"/>
</dbReference>
<dbReference type="FunFam" id="3.20.20.100:FF:000002">
    <property type="entry name" value="2,5-diketo-D-gluconic acid reductase A"/>
    <property type="match status" value="1"/>
</dbReference>
<dbReference type="Pfam" id="PF00248">
    <property type="entry name" value="Aldo_ket_red"/>
    <property type="match status" value="1"/>
</dbReference>
<feature type="active site" description="Proton donor" evidence="4">
    <location>
        <position position="53"/>
    </location>
</feature>
<feature type="site" description="Lowers pKa of active site Tyr" evidence="6">
    <location>
        <position position="81"/>
    </location>
</feature>
<dbReference type="GO" id="GO:0016616">
    <property type="term" value="F:oxidoreductase activity, acting on the CH-OH group of donors, NAD or NADP as acceptor"/>
    <property type="evidence" value="ECO:0007669"/>
    <property type="project" value="UniProtKB-ARBA"/>
</dbReference>
<feature type="domain" description="NADP-dependent oxidoreductase" evidence="7">
    <location>
        <begin position="20"/>
        <end position="264"/>
    </location>
</feature>
<dbReference type="AlphaFoldDB" id="A0A1H7QJL2"/>
<proteinExistence type="inferred from homology"/>
<reference evidence="8 11" key="2">
    <citation type="submission" date="2019-07" db="EMBL/GenBank/DDBJ databases">
        <title>Whole genome shotgun sequence of Alkalibacterium putridalgicola NBRC 103243.</title>
        <authorList>
            <person name="Hosoyama A."/>
            <person name="Uohara A."/>
            <person name="Ohji S."/>
            <person name="Ichikawa N."/>
        </authorList>
    </citation>
    <scope>NUCLEOTIDE SEQUENCE [LARGE SCALE GENOMIC DNA]</scope>
    <source>
        <strain evidence="8 11">NBRC 103243</strain>
    </source>
</reference>
<name>A0A1H7QJL2_9LACT</name>
<evidence type="ECO:0000259" key="7">
    <source>
        <dbReference type="Pfam" id="PF00248"/>
    </source>
</evidence>
<comment type="similarity">
    <text evidence="1">Belongs to the aldo/keto reductase family.</text>
</comment>
<dbReference type="InterPro" id="IPR018170">
    <property type="entry name" value="Aldo/ket_reductase_CS"/>
</dbReference>
<reference evidence="9 10" key="1">
    <citation type="submission" date="2016-10" db="EMBL/GenBank/DDBJ databases">
        <authorList>
            <person name="de Groot N.N."/>
        </authorList>
    </citation>
    <scope>NUCLEOTIDE SEQUENCE [LARGE SCALE GENOMIC DNA]</scope>
    <source>
        <strain evidence="9 10">DSM 19182</strain>
    </source>
</reference>
<dbReference type="PANTHER" id="PTHR43827:SF3">
    <property type="entry name" value="NADP-DEPENDENT OXIDOREDUCTASE DOMAIN-CONTAINING PROTEIN"/>
    <property type="match status" value="1"/>
</dbReference>
<dbReference type="Proteomes" id="UP000321425">
    <property type="component" value="Unassembled WGS sequence"/>
</dbReference>
<evidence type="ECO:0000313" key="11">
    <source>
        <dbReference type="Proteomes" id="UP000321425"/>
    </source>
</evidence>
<feature type="binding site" evidence="5">
    <location>
        <position position="114"/>
    </location>
    <ligand>
        <name>substrate</name>
    </ligand>
</feature>
<sequence>MGKSFTDSLKLNDGYRIPLMGFGTAGLKGREAEESVAYALEQGYRFVDTSPNYGNETDVGKGIHTALNESIKREDLFVLTKVEREDMSVEGVRTSLEESLERLNLDYLDLLIIHAPDDDDAVNIDTWKGLEAVLESGKVKSIGVSNFTPDNLGPLLENAAVKPVINQVKFAPGTIDWETKEYCESRNIFIMAYSPIKRGKLDSDVIRKLAKKYHKTPEQIALRWTIEVGTIPIPRSGNKEHIRDNADLFDFTLTEDEIKEVNELI</sequence>
<protein>
    <submittedName>
        <fullName evidence="9">Aldo/keto reductase</fullName>
    </submittedName>
</protein>
<dbReference type="PROSITE" id="PS00062">
    <property type="entry name" value="ALDOKETO_REDUCTASE_2"/>
    <property type="match status" value="1"/>
</dbReference>
<keyword evidence="11" id="KW-1185">Reference proteome</keyword>
<gene>
    <name evidence="8" type="ORF">APU01nite_04930</name>
    <name evidence="9" type="ORF">SAMN04488100_10217</name>
</gene>
<dbReference type="InterPro" id="IPR020471">
    <property type="entry name" value="AKR"/>
</dbReference>
<evidence type="ECO:0000256" key="3">
    <source>
        <dbReference type="ARBA" id="ARBA00023002"/>
    </source>
</evidence>
<dbReference type="PRINTS" id="PR00069">
    <property type="entry name" value="ALDKETRDTASE"/>
</dbReference>
<dbReference type="RefSeq" id="WP_091486210.1">
    <property type="nucleotide sequence ID" value="NZ_BJUX01000003.1"/>
</dbReference>
<keyword evidence="3" id="KW-0560">Oxidoreductase</keyword>
<evidence type="ECO:0000256" key="2">
    <source>
        <dbReference type="ARBA" id="ARBA00022857"/>
    </source>
</evidence>
<keyword evidence="2" id="KW-0521">NADP</keyword>
<evidence type="ECO:0000256" key="5">
    <source>
        <dbReference type="PIRSR" id="PIRSR000097-2"/>
    </source>
</evidence>
<evidence type="ECO:0000313" key="10">
    <source>
        <dbReference type="Proteomes" id="UP000198548"/>
    </source>
</evidence>
<dbReference type="PANTHER" id="PTHR43827">
    <property type="entry name" value="2,5-DIKETO-D-GLUCONIC ACID REDUCTASE"/>
    <property type="match status" value="1"/>
</dbReference>
<evidence type="ECO:0000256" key="1">
    <source>
        <dbReference type="ARBA" id="ARBA00007905"/>
    </source>
</evidence>
<organism evidence="9 10">
    <name type="scientific">Alkalibacterium putridalgicola</name>
    <dbReference type="NCBI Taxonomy" id="426703"/>
    <lineage>
        <taxon>Bacteria</taxon>
        <taxon>Bacillati</taxon>
        <taxon>Bacillota</taxon>
        <taxon>Bacilli</taxon>
        <taxon>Lactobacillales</taxon>
        <taxon>Carnobacteriaceae</taxon>
        <taxon>Alkalibacterium</taxon>
    </lineage>
</organism>
<dbReference type="EMBL" id="BJUX01000003">
    <property type="protein sequence ID" value="GEK88454.1"/>
    <property type="molecule type" value="Genomic_DNA"/>
</dbReference>
<dbReference type="OrthoDB" id="191683at2"/>
<dbReference type="PIRSF" id="PIRSF000097">
    <property type="entry name" value="AKR"/>
    <property type="match status" value="1"/>
</dbReference>
<evidence type="ECO:0000256" key="4">
    <source>
        <dbReference type="PIRSR" id="PIRSR000097-1"/>
    </source>
</evidence>
<dbReference type="CDD" id="cd19071">
    <property type="entry name" value="AKR_AKR1-5-like"/>
    <property type="match status" value="1"/>
</dbReference>
<dbReference type="InterPro" id="IPR023210">
    <property type="entry name" value="NADP_OxRdtase_dom"/>
</dbReference>
<evidence type="ECO:0000313" key="9">
    <source>
        <dbReference type="EMBL" id="SEL47794.1"/>
    </source>
</evidence>